<dbReference type="RefSeq" id="WP_139235929.1">
    <property type="nucleotide sequence ID" value="NZ_FPBF01000005.1"/>
</dbReference>
<keyword evidence="1" id="KW-0732">Signal</keyword>
<evidence type="ECO:0000313" key="3">
    <source>
        <dbReference type="Proteomes" id="UP000199673"/>
    </source>
</evidence>
<evidence type="ECO:0000313" key="2">
    <source>
        <dbReference type="EMBL" id="SFU02181.1"/>
    </source>
</evidence>
<sequence length="191" mass="21771">MKRLIFINLILVLSLMSNNCFAQEEDEAEDNEEMEVEESEGRHSIAFVLGHARIGQGRDADGNRQFTAVPSFALDYNYWISEKFALGLHTDFLNENFFIETEDEGQLIERERPIAPAIMGTYKSGDHWSFGLGFGREFAEGEDYFVTRFAIEYGVEIRNGWEVLGSLTQDFRANAYNVTSIGIGIEKRFGK</sequence>
<proteinExistence type="predicted"/>
<dbReference type="EMBL" id="FPBF01000005">
    <property type="protein sequence ID" value="SFU02181.1"/>
    <property type="molecule type" value="Genomic_DNA"/>
</dbReference>
<accession>A0A1I7CRU7</accession>
<keyword evidence="3" id="KW-1185">Reference proteome</keyword>
<reference evidence="3" key="1">
    <citation type="submission" date="2016-10" db="EMBL/GenBank/DDBJ databases">
        <authorList>
            <person name="Varghese N."/>
            <person name="Submissions S."/>
        </authorList>
    </citation>
    <scope>NUCLEOTIDE SEQUENCE [LARGE SCALE GENOMIC DNA]</scope>
    <source>
        <strain evidence="3">DSM 23445</strain>
    </source>
</reference>
<organism evidence="2 3">
    <name type="scientific">Algoriphagus locisalis</name>
    <dbReference type="NCBI Taxonomy" id="305507"/>
    <lineage>
        <taxon>Bacteria</taxon>
        <taxon>Pseudomonadati</taxon>
        <taxon>Bacteroidota</taxon>
        <taxon>Cytophagia</taxon>
        <taxon>Cytophagales</taxon>
        <taxon>Cyclobacteriaceae</taxon>
        <taxon>Algoriphagus</taxon>
    </lineage>
</organism>
<dbReference type="Proteomes" id="UP000199673">
    <property type="component" value="Unassembled WGS sequence"/>
</dbReference>
<protein>
    <recommendedName>
        <fullName evidence="4">Outer membrane protein beta-barrel domain-containing protein</fullName>
    </recommendedName>
</protein>
<dbReference type="AlphaFoldDB" id="A0A1I7CRU7"/>
<gene>
    <name evidence="2" type="ORF">SAMN04489724_3371</name>
</gene>
<feature type="chain" id="PRO_5011768534" description="Outer membrane protein beta-barrel domain-containing protein" evidence="1">
    <location>
        <begin position="23"/>
        <end position="191"/>
    </location>
</feature>
<dbReference type="STRING" id="305507.SAMN04489724_3371"/>
<feature type="signal peptide" evidence="1">
    <location>
        <begin position="1"/>
        <end position="22"/>
    </location>
</feature>
<evidence type="ECO:0000256" key="1">
    <source>
        <dbReference type="SAM" id="SignalP"/>
    </source>
</evidence>
<evidence type="ECO:0008006" key="4">
    <source>
        <dbReference type="Google" id="ProtNLM"/>
    </source>
</evidence>
<name>A0A1I7CRU7_9BACT</name>
<dbReference type="OrthoDB" id="978692at2"/>